<keyword evidence="1" id="KW-1133">Transmembrane helix</keyword>
<organism evidence="2 3">
    <name type="scientific">Clytia hemisphaerica</name>
    <dbReference type="NCBI Taxonomy" id="252671"/>
    <lineage>
        <taxon>Eukaryota</taxon>
        <taxon>Metazoa</taxon>
        <taxon>Cnidaria</taxon>
        <taxon>Hydrozoa</taxon>
        <taxon>Hydroidolina</taxon>
        <taxon>Leptothecata</taxon>
        <taxon>Obeliida</taxon>
        <taxon>Clytiidae</taxon>
        <taxon>Clytia</taxon>
    </lineage>
</organism>
<sequence>MKEIFDIKGWRIVILLVIVGMLWYLGVGSRQMFLTSTMKEPPDEGSFSIVKDIKGEEPYITIKMKCYYHDNQTYGFAWQQLLNNTKCHQQLFDKCFTERSIVGRHETHVLTFHRIQDIRRCVCTDVSEWYVNSCLRSKDVHCCLDRGVNSVKCYSVT</sequence>
<dbReference type="GeneID" id="136813831"/>
<dbReference type="EnsemblMetazoa" id="CLYHEMT003464.1">
    <property type="protein sequence ID" value="CLYHEMP003464.1"/>
    <property type="gene ID" value="CLYHEMG003464"/>
</dbReference>
<keyword evidence="3" id="KW-1185">Reference proteome</keyword>
<evidence type="ECO:0000256" key="1">
    <source>
        <dbReference type="SAM" id="Phobius"/>
    </source>
</evidence>
<feature type="transmembrane region" description="Helical" evidence="1">
    <location>
        <begin position="12"/>
        <end position="33"/>
    </location>
</feature>
<name>A0A7M5V4X7_9CNID</name>
<dbReference type="RefSeq" id="XP_066926419.1">
    <property type="nucleotide sequence ID" value="XM_067070318.1"/>
</dbReference>
<reference evidence="2" key="1">
    <citation type="submission" date="2021-01" db="UniProtKB">
        <authorList>
            <consortium name="EnsemblMetazoa"/>
        </authorList>
    </citation>
    <scope>IDENTIFICATION</scope>
</reference>
<dbReference type="OrthoDB" id="5944997at2759"/>
<dbReference type="Proteomes" id="UP000594262">
    <property type="component" value="Unplaced"/>
</dbReference>
<keyword evidence="1" id="KW-0472">Membrane</keyword>
<evidence type="ECO:0000313" key="2">
    <source>
        <dbReference type="EnsemblMetazoa" id="CLYHEMP003464.1"/>
    </source>
</evidence>
<proteinExistence type="predicted"/>
<accession>A0A7M5V4X7</accession>
<evidence type="ECO:0000313" key="3">
    <source>
        <dbReference type="Proteomes" id="UP000594262"/>
    </source>
</evidence>
<keyword evidence="1" id="KW-0812">Transmembrane</keyword>
<dbReference type="AlphaFoldDB" id="A0A7M5V4X7"/>
<protein>
    <submittedName>
        <fullName evidence="2">Uncharacterized protein</fullName>
    </submittedName>
</protein>